<feature type="region of interest" description="Disordered" evidence="1">
    <location>
        <begin position="1"/>
        <end position="27"/>
    </location>
</feature>
<organism evidence="2 3">
    <name type="scientific">Monascus purpureus</name>
    <name type="common">Red mold</name>
    <name type="synonym">Monascus anka</name>
    <dbReference type="NCBI Taxonomy" id="5098"/>
    <lineage>
        <taxon>Eukaryota</taxon>
        <taxon>Fungi</taxon>
        <taxon>Dikarya</taxon>
        <taxon>Ascomycota</taxon>
        <taxon>Pezizomycotina</taxon>
        <taxon>Eurotiomycetes</taxon>
        <taxon>Eurotiomycetidae</taxon>
        <taxon>Eurotiales</taxon>
        <taxon>Aspergillaceae</taxon>
        <taxon>Monascus</taxon>
    </lineage>
</organism>
<evidence type="ECO:0000313" key="3">
    <source>
        <dbReference type="Proteomes" id="UP000319663"/>
    </source>
</evidence>
<dbReference type="STRING" id="5098.A0A507QYQ6"/>
<proteinExistence type="predicted"/>
<evidence type="ECO:0000256" key="1">
    <source>
        <dbReference type="SAM" id="MobiDB-lite"/>
    </source>
</evidence>
<evidence type="ECO:0000313" key="2">
    <source>
        <dbReference type="EMBL" id="TQB73254.1"/>
    </source>
</evidence>
<dbReference type="AlphaFoldDB" id="A0A507QYQ6"/>
<feature type="compositionally biased region" description="Polar residues" evidence="1">
    <location>
        <begin position="14"/>
        <end position="27"/>
    </location>
</feature>
<reference evidence="2 3" key="1">
    <citation type="submission" date="2019-06" db="EMBL/GenBank/DDBJ databases">
        <title>Wine fermentation using esterase from Monascus purpureus.</title>
        <authorList>
            <person name="Geng C."/>
            <person name="Zhang Y."/>
        </authorList>
    </citation>
    <scope>NUCLEOTIDE SEQUENCE [LARGE SCALE GENOMIC DNA]</scope>
    <source>
        <strain evidence="2">HQ1</strain>
    </source>
</reference>
<feature type="compositionally biased region" description="Basic and acidic residues" evidence="1">
    <location>
        <begin position="91"/>
        <end position="100"/>
    </location>
</feature>
<feature type="region of interest" description="Disordered" evidence="1">
    <location>
        <begin position="59"/>
        <end position="292"/>
    </location>
</feature>
<feature type="compositionally biased region" description="Low complexity" evidence="1">
    <location>
        <begin position="147"/>
        <end position="156"/>
    </location>
</feature>
<keyword evidence="3" id="KW-1185">Reference proteome</keyword>
<dbReference type="Proteomes" id="UP000319663">
    <property type="component" value="Unassembled WGS sequence"/>
</dbReference>
<dbReference type="EMBL" id="VIFY01000048">
    <property type="protein sequence ID" value="TQB73254.1"/>
    <property type="molecule type" value="Genomic_DNA"/>
</dbReference>
<sequence length="462" mass="50726">MPPTPSHFRLPSTRPRNSNRGPQFASTPRFLLSQNLSSQNVNDSEDIDIFDADDLPYSSPVVVKRAPQRPKLTGSASRQKEVIEDSEEDEPPPRLERCHLPAETVPNEPIDSSPPVLPAEALDDDYEMLFGPDTERTKRRRLSPNHSSSITSSTKTGRLKADPILISSPEPPSPYANHPSSPGWSQAIPRRRQVAAPAETPESSTPGNMRTPIGGRHRFMLSATQQQPASHVSPHTPAPASPPRKQKPAFILPPSPSVSREQESSPSLLTPFSPSSRRLHRHGRPRAVAPSYLPGGMAAEVRSWILEVATKQDQLNGSWTGSRSAAESRSPDNGNYLMAVKVEDARQGALSNSGPVTFIKGRQIPINMGTEFDDAQSGHFSRNIVLLGPPSSKRADERSSGQTSIVGPKSVVGVRRNFVWEVKLNDSTTITEYVEPEKDVREDRISVAPAEKWLVGMEWDML</sequence>
<name>A0A507QYQ6_MONPU</name>
<protein>
    <submittedName>
        <fullName evidence="2">Uncharacterized protein</fullName>
    </submittedName>
</protein>
<accession>A0A507QYQ6</accession>
<feature type="compositionally biased region" description="Low complexity" evidence="1">
    <location>
        <begin position="264"/>
        <end position="276"/>
    </location>
</feature>
<dbReference type="OrthoDB" id="5389296at2759"/>
<comment type="caution">
    <text evidence="2">The sequence shown here is derived from an EMBL/GenBank/DDBJ whole genome shotgun (WGS) entry which is preliminary data.</text>
</comment>
<gene>
    <name evidence="2" type="ORF">MPDQ_005999</name>
</gene>